<reference evidence="2 3" key="1">
    <citation type="submission" date="2024-09" db="EMBL/GenBank/DDBJ databases">
        <authorList>
            <consortium name="All-Russian atlas of soil microorganisms"/>
            <consortium name="as a basis for the search for new antimicrobial producers and enzymes with unique properties"/>
            <person name="Sokolova E.A."/>
            <person name="Voronina E.N."/>
        </authorList>
    </citation>
    <scope>NUCLEOTIDE SEQUENCE [LARGE SCALE GENOMIC DNA]</scope>
    <source>
        <strain evidence="2 3">AF-22b-331.1</strain>
    </source>
</reference>
<keyword evidence="3" id="KW-1185">Reference proteome</keyword>
<gene>
    <name evidence="2" type="ORF">ACEU0G_004103</name>
</gene>
<organism evidence="2 3">
    <name type="scientific">Stenotrophomonas nematodicola</name>
    <dbReference type="NCBI Taxonomy" id="2656746"/>
    <lineage>
        <taxon>Bacteria</taxon>
        <taxon>Pseudomonadati</taxon>
        <taxon>Pseudomonadota</taxon>
        <taxon>Gammaproteobacteria</taxon>
        <taxon>Lysobacterales</taxon>
        <taxon>Lysobacteraceae</taxon>
        <taxon>Stenotrophomonas</taxon>
    </lineage>
</organism>
<keyword evidence="1" id="KW-0732">Signal</keyword>
<evidence type="ECO:0008006" key="4">
    <source>
        <dbReference type="Google" id="ProtNLM"/>
    </source>
</evidence>
<name>A0ABW7CYP5_9GAMM</name>
<sequence>MMTTSRLLALPLLLCAPLLATAAPAAGLTPEQTFDLYARVLLEDDAGAARTLNDALRPAFDGKDAVTPAHGELAGAMAAPLQSLLAKQAGGARDSAAVPALMAANLRQTRCRATHAQVRDNAYVDDAKIASVSFTCQVTVLDALRPLFSAGLRDDSAENLKRFTDAYLLALRDAPRRELSGRLDLHPAKDNDYWYSGNLDALVSPVVDAVLPFNAWRQDALADAAPKVTGVPACDLLLLQHRQCIANTAPDQLPGVEAMADELKAKAATSTPAAMTQECKALRSMAEAMWDDDCR</sequence>
<feature type="chain" id="PRO_5046166512" description="Secreted protein" evidence="1">
    <location>
        <begin position="23"/>
        <end position="295"/>
    </location>
</feature>
<evidence type="ECO:0000313" key="3">
    <source>
        <dbReference type="Proteomes" id="UP001605261"/>
    </source>
</evidence>
<dbReference type="EMBL" id="JBHGCJ010000009">
    <property type="protein sequence ID" value="MFG6110077.1"/>
    <property type="molecule type" value="Genomic_DNA"/>
</dbReference>
<proteinExistence type="predicted"/>
<evidence type="ECO:0000256" key="1">
    <source>
        <dbReference type="SAM" id="SignalP"/>
    </source>
</evidence>
<evidence type="ECO:0000313" key="2">
    <source>
        <dbReference type="EMBL" id="MFG6110077.1"/>
    </source>
</evidence>
<comment type="caution">
    <text evidence="2">The sequence shown here is derived from an EMBL/GenBank/DDBJ whole genome shotgun (WGS) entry which is preliminary data.</text>
</comment>
<dbReference type="Proteomes" id="UP001605261">
    <property type="component" value="Unassembled WGS sequence"/>
</dbReference>
<accession>A0ABW7CYP5</accession>
<protein>
    <recommendedName>
        <fullName evidence="4">Secreted protein</fullName>
    </recommendedName>
</protein>
<dbReference type="RefSeq" id="WP_394163849.1">
    <property type="nucleotide sequence ID" value="NZ_JBHGCJ010000009.1"/>
</dbReference>
<feature type="signal peptide" evidence="1">
    <location>
        <begin position="1"/>
        <end position="22"/>
    </location>
</feature>